<keyword evidence="4" id="KW-1185">Reference proteome</keyword>
<reference evidence="3 4" key="1">
    <citation type="submission" date="2020-07" db="EMBL/GenBank/DDBJ databases">
        <title>Genome of Haloechinothrix sp.</title>
        <authorList>
            <person name="Tang S.-K."/>
            <person name="Yang L."/>
            <person name="Zhu W.-Y."/>
        </authorList>
    </citation>
    <scope>NUCLEOTIDE SEQUENCE [LARGE SCALE GENOMIC DNA]</scope>
    <source>
        <strain evidence="3 4">YIM 98757</strain>
    </source>
</reference>
<name>A0A837ZUK4_9PSEU</name>
<dbReference type="RefSeq" id="WP_180891644.1">
    <property type="nucleotide sequence ID" value="NZ_JACCKD010000001.1"/>
</dbReference>
<dbReference type="EMBL" id="JACCKD010000001">
    <property type="protein sequence ID" value="MBA0124276.1"/>
    <property type="molecule type" value="Genomic_DNA"/>
</dbReference>
<feature type="region of interest" description="Disordered" evidence="1">
    <location>
        <begin position="74"/>
        <end position="108"/>
    </location>
</feature>
<evidence type="ECO:0000259" key="2">
    <source>
        <dbReference type="Pfam" id="PF08386"/>
    </source>
</evidence>
<comment type="caution">
    <text evidence="3">The sequence shown here is derived from an EMBL/GenBank/DDBJ whole genome shotgun (WGS) entry which is preliminary data.</text>
</comment>
<feature type="region of interest" description="Disordered" evidence="1">
    <location>
        <begin position="1"/>
        <end position="22"/>
    </location>
</feature>
<proteinExistence type="predicted"/>
<dbReference type="GO" id="GO:0016787">
    <property type="term" value="F:hydrolase activity"/>
    <property type="evidence" value="ECO:0007669"/>
    <property type="project" value="UniProtKB-KW"/>
</dbReference>
<dbReference type="SUPFAM" id="SSF53474">
    <property type="entry name" value="alpha/beta-Hydrolases"/>
    <property type="match status" value="1"/>
</dbReference>
<organism evidence="3 4">
    <name type="scientific">Haloechinothrix aidingensis</name>
    <dbReference type="NCBI Taxonomy" id="2752311"/>
    <lineage>
        <taxon>Bacteria</taxon>
        <taxon>Bacillati</taxon>
        <taxon>Actinomycetota</taxon>
        <taxon>Actinomycetes</taxon>
        <taxon>Pseudonocardiales</taxon>
        <taxon>Pseudonocardiaceae</taxon>
        <taxon>Haloechinothrix</taxon>
    </lineage>
</organism>
<feature type="domain" description="Peptidase S33 tripeptidyl aminopeptidase-like C-terminal" evidence="2">
    <location>
        <begin position="7"/>
        <end position="73"/>
    </location>
</feature>
<accession>A0A837ZUK4</accession>
<dbReference type="Pfam" id="PF08386">
    <property type="entry name" value="Abhydrolase_4"/>
    <property type="match status" value="1"/>
</dbReference>
<dbReference type="AlphaFoldDB" id="A0A837ZUK4"/>
<keyword evidence="3" id="KW-0378">Hydrolase</keyword>
<evidence type="ECO:0000313" key="3">
    <source>
        <dbReference type="EMBL" id="MBA0124276.1"/>
    </source>
</evidence>
<dbReference type="Gene3D" id="3.40.50.1820">
    <property type="entry name" value="alpha/beta hydrolase"/>
    <property type="match status" value="1"/>
</dbReference>
<protein>
    <submittedName>
        <fullName evidence="3">Alpha/beta hydrolase</fullName>
    </submittedName>
</protein>
<dbReference type="Proteomes" id="UP000582974">
    <property type="component" value="Unassembled WGS sequence"/>
</dbReference>
<evidence type="ECO:0000256" key="1">
    <source>
        <dbReference type="SAM" id="MobiDB-lite"/>
    </source>
</evidence>
<dbReference type="InterPro" id="IPR013595">
    <property type="entry name" value="Pept_S33_TAP-like_C"/>
</dbReference>
<sequence length="108" mass="11262">MAARRAPGSCSCRPGSSDDAYRGSFVKDTSAPVLLVAHRHDPVTPMSGAQMLNTLLEDSRMLTLDGWGHGALGGERVRGHARGGLSGVRGRPTGGQTCTQDEAPFSPS</sequence>
<dbReference type="InterPro" id="IPR029058">
    <property type="entry name" value="AB_hydrolase_fold"/>
</dbReference>
<gene>
    <name evidence="3" type="ORF">H0B56_01835</name>
</gene>
<evidence type="ECO:0000313" key="4">
    <source>
        <dbReference type="Proteomes" id="UP000582974"/>
    </source>
</evidence>